<keyword evidence="1" id="KW-0547">Nucleotide-binding</keyword>
<name>A0ABW4CFM2_9LACO</name>
<dbReference type="Gene3D" id="3.40.50.300">
    <property type="entry name" value="P-loop containing nucleotide triphosphate hydrolases"/>
    <property type="match status" value="1"/>
</dbReference>
<keyword evidence="2 4" id="KW-0067">ATP-binding</keyword>
<dbReference type="PANTHER" id="PTHR43158:SF7">
    <property type="entry name" value="ABC TRANSPORTER, ATP-BINDING PROTEIN"/>
    <property type="match status" value="1"/>
</dbReference>
<dbReference type="GO" id="GO:0005524">
    <property type="term" value="F:ATP binding"/>
    <property type="evidence" value="ECO:0007669"/>
    <property type="project" value="UniProtKB-KW"/>
</dbReference>
<evidence type="ECO:0000256" key="1">
    <source>
        <dbReference type="ARBA" id="ARBA00022741"/>
    </source>
</evidence>
<dbReference type="Pfam" id="PF00005">
    <property type="entry name" value="ABC_tran"/>
    <property type="match status" value="1"/>
</dbReference>
<comment type="caution">
    <text evidence="4">The sequence shown here is derived from an EMBL/GenBank/DDBJ whole genome shotgun (WGS) entry which is preliminary data.</text>
</comment>
<proteinExistence type="predicted"/>
<dbReference type="InterPro" id="IPR003439">
    <property type="entry name" value="ABC_transporter-like_ATP-bd"/>
</dbReference>
<reference evidence="5" key="1">
    <citation type="journal article" date="2019" name="Int. J. Syst. Evol. Microbiol.">
        <title>The Global Catalogue of Microorganisms (GCM) 10K type strain sequencing project: providing services to taxonomists for standard genome sequencing and annotation.</title>
        <authorList>
            <consortium name="The Broad Institute Genomics Platform"/>
            <consortium name="The Broad Institute Genome Sequencing Center for Infectious Disease"/>
            <person name="Wu L."/>
            <person name="Ma J."/>
        </authorList>
    </citation>
    <scope>NUCLEOTIDE SEQUENCE [LARGE SCALE GENOMIC DNA]</scope>
    <source>
        <strain evidence="5">CCM 8980</strain>
    </source>
</reference>
<feature type="domain" description="AAA+ ATPase" evidence="3">
    <location>
        <begin position="25"/>
        <end position="199"/>
    </location>
</feature>
<sequence length="205" mass="23455">MITARDIQLSTRSLLIKDFSYDFLDGRLFLITAENGLGKTTLLRSMMGLVPLTHGIFSFDGAPSSSRSRDAFFWESSNWFNSQLTGRDYLNFVHGQWHSSVAVDPVVEYWGMVNYIRLPIRKYSLGMKQRLIIALYEVSGAKNLLMDEISNGLDEEARQLLYERLRAMADAGKCLVITSHYRDEIASFIDTQLTLQNRSILEVRL</sequence>
<dbReference type="InterPro" id="IPR027417">
    <property type="entry name" value="P-loop_NTPase"/>
</dbReference>
<evidence type="ECO:0000313" key="5">
    <source>
        <dbReference type="Proteomes" id="UP001597196"/>
    </source>
</evidence>
<protein>
    <submittedName>
        <fullName evidence="4">ATP-binding cassette domain-containing protein</fullName>
    </submittedName>
</protein>
<dbReference type="EMBL" id="JBHTOC010000002">
    <property type="protein sequence ID" value="MFD1429092.1"/>
    <property type="molecule type" value="Genomic_DNA"/>
</dbReference>
<evidence type="ECO:0000313" key="4">
    <source>
        <dbReference type="EMBL" id="MFD1429092.1"/>
    </source>
</evidence>
<evidence type="ECO:0000256" key="2">
    <source>
        <dbReference type="ARBA" id="ARBA00022840"/>
    </source>
</evidence>
<dbReference type="RefSeq" id="WP_203627131.1">
    <property type="nucleotide sequence ID" value="NZ_BOLQ01000011.1"/>
</dbReference>
<accession>A0ABW4CFM2</accession>
<gene>
    <name evidence="4" type="ORF">ACFQ4P_02360</name>
</gene>
<keyword evidence="5" id="KW-1185">Reference proteome</keyword>
<dbReference type="Proteomes" id="UP001597196">
    <property type="component" value="Unassembled WGS sequence"/>
</dbReference>
<dbReference type="SMART" id="SM00382">
    <property type="entry name" value="AAA"/>
    <property type="match status" value="1"/>
</dbReference>
<evidence type="ECO:0000259" key="3">
    <source>
        <dbReference type="SMART" id="SM00382"/>
    </source>
</evidence>
<dbReference type="PANTHER" id="PTHR43158">
    <property type="entry name" value="SKFA PEPTIDE EXPORT ATP-BINDING PROTEIN SKFE"/>
    <property type="match status" value="1"/>
</dbReference>
<dbReference type="InterPro" id="IPR003593">
    <property type="entry name" value="AAA+_ATPase"/>
</dbReference>
<dbReference type="SUPFAM" id="SSF52540">
    <property type="entry name" value="P-loop containing nucleoside triphosphate hydrolases"/>
    <property type="match status" value="1"/>
</dbReference>
<organism evidence="4 5">
    <name type="scientific">Lacticaseibacillus mingshuiensis</name>
    <dbReference type="NCBI Taxonomy" id="2799574"/>
    <lineage>
        <taxon>Bacteria</taxon>
        <taxon>Bacillati</taxon>
        <taxon>Bacillota</taxon>
        <taxon>Bacilli</taxon>
        <taxon>Lactobacillales</taxon>
        <taxon>Lactobacillaceae</taxon>
        <taxon>Lacticaseibacillus</taxon>
    </lineage>
</organism>